<keyword evidence="7" id="KW-0269">Exonuclease</keyword>
<dbReference type="GO" id="GO:0031573">
    <property type="term" value="P:mitotic intra-S DNA damage checkpoint signaling"/>
    <property type="evidence" value="ECO:0007669"/>
    <property type="project" value="TreeGrafter"/>
</dbReference>
<dbReference type="InterPro" id="IPR007268">
    <property type="entry name" value="Rad9/Ddc1"/>
</dbReference>
<reference evidence="13" key="1">
    <citation type="journal article" date="2021" name="Sci. Adv.">
        <title>The American lobster genome reveals insights on longevity, neural, and immune adaptations.</title>
        <authorList>
            <person name="Polinski J.M."/>
            <person name="Zimin A.V."/>
            <person name="Clark K.F."/>
            <person name="Kohn A.B."/>
            <person name="Sadowski N."/>
            <person name="Timp W."/>
            <person name="Ptitsyn A."/>
            <person name="Khanna P."/>
            <person name="Romanova D.Y."/>
            <person name="Williams P."/>
            <person name="Greenwood S.J."/>
            <person name="Moroz L.L."/>
            <person name="Walt D.R."/>
            <person name="Bodnar A.G."/>
        </authorList>
    </citation>
    <scope>NUCLEOTIDE SEQUENCE</scope>
    <source>
        <strain evidence="13">GMGI-L3</strain>
    </source>
</reference>
<keyword evidence="14" id="KW-1185">Reference proteome</keyword>
<comment type="function">
    <text evidence="9">Component of the 9-1-1 cell-cycle checkpoint response complex that plays a major role in DNA repair. The 9-1-1 complex is recruited to DNA lesion upon damage by the RAD17-replication factor C (RFC) clamp loader complex. Acts then as a sliding clamp platform on DNA for several proteins involved in long-patch base excision repair (LP-BER). The 9-1-1 complex stimulates DNA polymerase beta (POLB) activity by increasing its affinity for the 3'-OH end of the primer-template and stabilizes POLB to those sites where LP-BER proceeds; endonuclease FEN1 cleavage activity on substrates with double, nick, or gap flaps of distinct sequences and lengths; and DNA ligase I (LIG1) on long-patch base excision repair substrates. The 9-1-1 complex is necessary for the recruitment of RHNO1 to sites of double-stranded breaks (DSB) occurring during the S phase. RAD9A possesses 3'-&gt;5' double stranded DNA exonuclease activity.</text>
</comment>
<proteinExistence type="inferred from homology"/>
<organism evidence="13 14">
    <name type="scientific">Homarus americanus</name>
    <name type="common">American lobster</name>
    <dbReference type="NCBI Taxonomy" id="6706"/>
    <lineage>
        <taxon>Eukaryota</taxon>
        <taxon>Metazoa</taxon>
        <taxon>Ecdysozoa</taxon>
        <taxon>Arthropoda</taxon>
        <taxon>Crustacea</taxon>
        <taxon>Multicrustacea</taxon>
        <taxon>Malacostraca</taxon>
        <taxon>Eumalacostraca</taxon>
        <taxon>Eucarida</taxon>
        <taxon>Decapoda</taxon>
        <taxon>Pleocyemata</taxon>
        <taxon>Astacidea</taxon>
        <taxon>Nephropoidea</taxon>
        <taxon>Nephropidae</taxon>
        <taxon>Homarus</taxon>
    </lineage>
</organism>
<feature type="region of interest" description="Disordered" evidence="12">
    <location>
        <begin position="273"/>
        <end position="374"/>
    </location>
</feature>
<dbReference type="AlphaFoldDB" id="A0A8J5N8L8"/>
<feature type="compositionally biased region" description="Low complexity" evidence="12">
    <location>
        <begin position="297"/>
        <end position="308"/>
    </location>
</feature>
<dbReference type="Proteomes" id="UP000747542">
    <property type="component" value="Unassembled WGS sequence"/>
</dbReference>
<evidence type="ECO:0000256" key="3">
    <source>
        <dbReference type="ARBA" id="ARBA00022553"/>
    </source>
</evidence>
<dbReference type="PANTHER" id="PTHR15237">
    <property type="entry name" value="DNA REPAIR PROTEIN RAD9"/>
    <property type="match status" value="1"/>
</dbReference>
<dbReference type="CDD" id="cd00577">
    <property type="entry name" value="PCNA"/>
    <property type="match status" value="1"/>
</dbReference>
<dbReference type="PANTHER" id="PTHR15237:SF0">
    <property type="entry name" value="CELL CYCLE CHECKPOINT CONTROL PROTEIN"/>
    <property type="match status" value="1"/>
</dbReference>
<dbReference type="FunFam" id="3.70.10.10:FF:000005">
    <property type="entry name" value="Cell cycle checkpoint control protein"/>
    <property type="match status" value="1"/>
</dbReference>
<feature type="compositionally biased region" description="Polar residues" evidence="12">
    <location>
        <begin position="350"/>
        <end position="374"/>
    </location>
</feature>
<evidence type="ECO:0000256" key="11">
    <source>
        <dbReference type="ARBA" id="ARBA00079896"/>
    </source>
</evidence>
<comment type="subcellular location">
    <subcellularLocation>
        <location evidence="1">Nucleus</location>
    </subcellularLocation>
</comment>
<keyword evidence="6" id="KW-0378">Hydrolase</keyword>
<protein>
    <recommendedName>
        <fullName evidence="10">Cell cycle checkpoint control protein RAD9A</fullName>
    </recommendedName>
    <alternativeName>
        <fullName evidence="11">DNA repair exonuclease rad9 homolog A</fullName>
    </alternativeName>
</protein>
<comment type="similarity">
    <text evidence="2">Belongs to the rad9 family.</text>
</comment>
<accession>A0A8J5N8L8</accession>
<evidence type="ECO:0000256" key="4">
    <source>
        <dbReference type="ARBA" id="ARBA00022722"/>
    </source>
</evidence>
<keyword evidence="4" id="KW-0540">Nuclease</keyword>
<name>A0A8J5N8L8_HOMAM</name>
<evidence type="ECO:0000313" key="13">
    <source>
        <dbReference type="EMBL" id="KAG7175196.1"/>
    </source>
</evidence>
<comment type="caution">
    <text evidence="13">The sequence shown here is derived from an EMBL/GenBank/DDBJ whole genome shotgun (WGS) entry which is preliminary data.</text>
</comment>
<feature type="compositionally biased region" description="Polar residues" evidence="12">
    <location>
        <begin position="314"/>
        <end position="339"/>
    </location>
</feature>
<evidence type="ECO:0000256" key="7">
    <source>
        <dbReference type="ARBA" id="ARBA00022839"/>
    </source>
</evidence>
<dbReference type="GO" id="GO:0030896">
    <property type="term" value="C:checkpoint clamp complex"/>
    <property type="evidence" value="ECO:0007669"/>
    <property type="project" value="InterPro"/>
</dbReference>
<gene>
    <name evidence="13" type="primary">Rad9a-L</name>
    <name evidence="13" type="ORF">Hamer_G001216</name>
</gene>
<dbReference type="GO" id="GO:0004527">
    <property type="term" value="F:exonuclease activity"/>
    <property type="evidence" value="ECO:0007669"/>
    <property type="project" value="UniProtKB-KW"/>
</dbReference>
<evidence type="ECO:0000256" key="2">
    <source>
        <dbReference type="ARBA" id="ARBA00008494"/>
    </source>
</evidence>
<keyword evidence="5" id="KW-0227">DNA damage</keyword>
<evidence type="ECO:0000256" key="10">
    <source>
        <dbReference type="ARBA" id="ARBA00069752"/>
    </source>
</evidence>
<evidence type="ECO:0000313" key="14">
    <source>
        <dbReference type="Proteomes" id="UP000747542"/>
    </source>
</evidence>
<dbReference type="GO" id="GO:0071479">
    <property type="term" value="P:cellular response to ionizing radiation"/>
    <property type="evidence" value="ECO:0007669"/>
    <property type="project" value="TreeGrafter"/>
</dbReference>
<evidence type="ECO:0000256" key="8">
    <source>
        <dbReference type="ARBA" id="ARBA00023242"/>
    </source>
</evidence>
<dbReference type="OrthoDB" id="60092at2759"/>
<evidence type="ECO:0000256" key="1">
    <source>
        <dbReference type="ARBA" id="ARBA00004123"/>
    </source>
</evidence>
<evidence type="ECO:0000256" key="5">
    <source>
        <dbReference type="ARBA" id="ARBA00022763"/>
    </source>
</evidence>
<dbReference type="GO" id="GO:0006281">
    <property type="term" value="P:DNA repair"/>
    <property type="evidence" value="ECO:0007669"/>
    <property type="project" value="TreeGrafter"/>
</dbReference>
<evidence type="ECO:0000256" key="9">
    <source>
        <dbReference type="ARBA" id="ARBA00059283"/>
    </source>
</evidence>
<sequence length="449" mass="49283">MKCTIPGSNIKVFGRAIHSLARIGEELYVEPYPTGVYFRAVNSSRSAFASFHFGSRFFAHYNDGSGGQQSAAGEEAVKCKVSMKACLNVFKSLVTLVRSVERSKLFLDGEEAKLGIQFICKYGIVKSYNLPFIECETLHAAYDKTSCTNYIKSQAQVLSKAVINFQSNQEEVTLCVSSNKIVIRTFVDDVPDPGKAIHTELTLEAGEFDSYNIPDDCEVTFCLKELRAILAFAEPINLSVASYFTEPGNPIIFAVDNHPMFESTFVLATMAPKSNTQASRNKATDKHTSKPGNGQRSSASPSCSQAASWMKTPMPSTSGLKQANSSTVRRSEQITNISNRFDESRARLSSPHNSSTRGNHNPQLGNGSARHLSTQPVTHTNNVNASQLEISLPNLDVVNKVTEEEDVIPGTPPSKRAKFFFRRCFESTFDPTTVPGHDRILASDSDDDS</sequence>
<keyword evidence="3" id="KW-0597">Phosphoprotein</keyword>
<evidence type="ECO:0000256" key="6">
    <source>
        <dbReference type="ARBA" id="ARBA00022801"/>
    </source>
</evidence>
<dbReference type="EMBL" id="JAHLQT010006108">
    <property type="protein sequence ID" value="KAG7175196.1"/>
    <property type="molecule type" value="Genomic_DNA"/>
</dbReference>
<keyword evidence="8" id="KW-0539">Nucleus</keyword>
<evidence type="ECO:0000256" key="12">
    <source>
        <dbReference type="SAM" id="MobiDB-lite"/>
    </source>
</evidence>
<dbReference type="Pfam" id="PF04139">
    <property type="entry name" value="Rad9"/>
    <property type="match status" value="1"/>
</dbReference>
<dbReference type="GO" id="GO:0000076">
    <property type="term" value="P:DNA replication checkpoint signaling"/>
    <property type="evidence" value="ECO:0007669"/>
    <property type="project" value="TreeGrafter"/>
</dbReference>